<organism evidence="2 3">
    <name type="scientific">Angomonas deanei</name>
    <dbReference type="NCBI Taxonomy" id="59799"/>
    <lineage>
        <taxon>Eukaryota</taxon>
        <taxon>Discoba</taxon>
        <taxon>Euglenozoa</taxon>
        <taxon>Kinetoplastea</taxon>
        <taxon>Metakinetoplastina</taxon>
        <taxon>Trypanosomatida</taxon>
        <taxon>Trypanosomatidae</taxon>
        <taxon>Strigomonadinae</taxon>
        <taxon>Angomonas</taxon>
    </lineage>
</organism>
<accession>A0A7G2C476</accession>
<feature type="region of interest" description="Disordered" evidence="1">
    <location>
        <begin position="277"/>
        <end position="312"/>
    </location>
</feature>
<evidence type="ECO:0000313" key="3">
    <source>
        <dbReference type="Proteomes" id="UP000515908"/>
    </source>
</evidence>
<dbReference type="EMBL" id="LR877146">
    <property type="protein sequence ID" value="CAD2213991.1"/>
    <property type="molecule type" value="Genomic_DNA"/>
</dbReference>
<reference evidence="2 3" key="1">
    <citation type="submission" date="2020-08" db="EMBL/GenBank/DDBJ databases">
        <authorList>
            <person name="Newling K."/>
            <person name="Davey J."/>
            <person name="Forrester S."/>
        </authorList>
    </citation>
    <scope>NUCLEOTIDE SEQUENCE [LARGE SCALE GENOMIC DNA]</scope>
    <source>
        <strain evidence="3">Crithidia deanei Carvalho (ATCC PRA-265)</strain>
    </source>
</reference>
<feature type="compositionally biased region" description="Polar residues" evidence="1">
    <location>
        <begin position="101"/>
        <end position="115"/>
    </location>
</feature>
<gene>
    <name evidence="2" type="ORF">ADEAN_000143500</name>
</gene>
<feature type="region of interest" description="Disordered" evidence="1">
    <location>
        <begin position="324"/>
        <end position="351"/>
    </location>
</feature>
<feature type="region of interest" description="Disordered" evidence="1">
    <location>
        <begin position="1"/>
        <end position="163"/>
    </location>
</feature>
<sequence length="351" mass="38467">MIRSRGRGLAHEVSRPYTTVPLQKRTNSPPARDDPHRSSPPKPLVPQSSSRKSSKTKLDETAPTAWRAIPPRLRFRWREGDSSSTRQSSPPLIPPHRKSESPQYNASERSISFQVEGSVPQIPRNASPPRSISPPIANGVSNESIAFHVENDRNSSDNERSRGNLFVPLRDKAIHDGDESVAFQSVNNSFANVPAAFNDNTSIAFQMHDLPSTSIPTELPRPRKVSPTIAEKKVNQSAQSFASTGDDSIAFQVEDGSALYGKLPALLTQSANTSTVYDPIPLGDTRPHAGEDTGDDDFTMSPGLLSSTRVNKPVTKKTIVSNRLQTRSKDTSPVLKRLQLSPPPQKTEGYH</sequence>
<evidence type="ECO:0000313" key="2">
    <source>
        <dbReference type="EMBL" id="CAD2213991.1"/>
    </source>
</evidence>
<dbReference type="Proteomes" id="UP000515908">
    <property type="component" value="Chromosome 02"/>
</dbReference>
<proteinExistence type="predicted"/>
<feature type="compositionally biased region" description="Polar residues" evidence="1">
    <location>
        <begin position="16"/>
        <end position="29"/>
    </location>
</feature>
<feature type="compositionally biased region" description="Basic and acidic residues" evidence="1">
    <location>
        <begin position="149"/>
        <end position="162"/>
    </location>
</feature>
<dbReference type="AlphaFoldDB" id="A0A7G2C476"/>
<evidence type="ECO:0000256" key="1">
    <source>
        <dbReference type="SAM" id="MobiDB-lite"/>
    </source>
</evidence>
<protein>
    <submittedName>
        <fullName evidence="2">Uncharacterized protein</fullName>
    </submittedName>
</protein>
<feature type="compositionally biased region" description="Low complexity" evidence="1">
    <location>
        <begin position="122"/>
        <end position="138"/>
    </location>
</feature>
<dbReference type="VEuPathDB" id="TriTrypDB:ADEAN_000143500"/>
<keyword evidence="3" id="KW-1185">Reference proteome</keyword>
<name>A0A7G2C476_9TRYP</name>